<proteinExistence type="predicted"/>
<dbReference type="PROSITE" id="PS50181">
    <property type="entry name" value="FBOX"/>
    <property type="match status" value="1"/>
</dbReference>
<dbReference type="Gene3D" id="1.20.1280.50">
    <property type="match status" value="1"/>
</dbReference>
<evidence type="ECO:0000313" key="3">
    <source>
        <dbReference type="Proteomes" id="UP001215151"/>
    </source>
</evidence>
<evidence type="ECO:0000313" key="2">
    <source>
        <dbReference type="EMBL" id="KAJ8457367.1"/>
    </source>
</evidence>
<evidence type="ECO:0000259" key="1">
    <source>
        <dbReference type="PROSITE" id="PS50181"/>
    </source>
</evidence>
<name>A0AAD7THY2_9APHY</name>
<gene>
    <name evidence="2" type="ORF">ONZ51_g11574</name>
</gene>
<dbReference type="InterPro" id="IPR036047">
    <property type="entry name" value="F-box-like_dom_sf"/>
</dbReference>
<reference evidence="2" key="1">
    <citation type="submission" date="2022-11" db="EMBL/GenBank/DDBJ databases">
        <title>Genome Sequence of Cubamyces cubensis.</title>
        <authorList>
            <person name="Buettner E."/>
        </authorList>
    </citation>
    <scope>NUCLEOTIDE SEQUENCE</scope>
    <source>
        <strain evidence="2">MPL-01</strain>
    </source>
</reference>
<sequence>MKHTNSLNRTPDTLPDATRADELYGPYYGVNPPQWLSTVNSVDADSRERLLRQEREREEELRSIRALLNAGVLINRLPIELLAEIFMQLRDESWDNPRWFNVLRVCRHWFYVAATAPRLWRRLLVKDSTNLLRTGLARSKHVPVDVEIAPRGMYTLFPDVLSIITPHAERLRLLKLGNIPASHMAQLITFLNTSSMTALQYFQAQLPVATSEGIVLREANFPRLRKLLVSNLNVVAQQSLVSRFITLDLGVHGAPSQQSAMSIDAFLNMISSLESIQELTLSSLFIKGASSAYVSDPTKRVHLRHLRKIQLTLDAIIVRRVFDAIVIPPTAEVQVTALHEDPLVVPSISALLPADRGCLPILPELVTARVLSCGDGVTLLGYPTVRPPLATGPSNLSLYAERADAEWDHNMPADALSEPLEVLRGSPKLELLDIESVTTLIASVDWPSVLSCFPRLREITIAECGEEVDLPSPELLFDALDPTKAHVSTEGSGTSSGTDSTVPCPQLQRLRLVGCWKKTEALATKAIAFLQNRRAKLGTDSEKPVLEELCVSVLVDIDEDAYLQAKTQFEDALKPYVTQVVFEAA</sequence>
<dbReference type="InterPro" id="IPR001810">
    <property type="entry name" value="F-box_dom"/>
</dbReference>
<organism evidence="2 3">
    <name type="scientific">Trametes cubensis</name>
    <dbReference type="NCBI Taxonomy" id="1111947"/>
    <lineage>
        <taxon>Eukaryota</taxon>
        <taxon>Fungi</taxon>
        <taxon>Dikarya</taxon>
        <taxon>Basidiomycota</taxon>
        <taxon>Agaricomycotina</taxon>
        <taxon>Agaricomycetes</taxon>
        <taxon>Polyporales</taxon>
        <taxon>Polyporaceae</taxon>
        <taxon>Trametes</taxon>
    </lineage>
</organism>
<accession>A0AAD7THY2</accession>
<dbReference type="EMBL" id="JAPEVG010000569">
    <property type="protein sequence ID" value="KAJ8457367.1"/>
    <property type="molecule type" value="Genomic_DNA"/>
</dbReference>
<keyword evidence="3" id="KW-1185">Reference proteome</keyword>
<dbReference type="Proteomes" id="UP001215151">
    <property type="component" value="Unassembled WGS sequence"/>
</dbReference>
<dbReference type="AlphaFoldDB" id="A0AAD7THY2"/>
<dbReference type="Pfam" id="PF12937">
    <property type="entry name" value="F-box-like"/>
    <property type="match status" value="1"/>
</dbReference>
<protein>
    <recommendedName>
        <fullName evidence="1">F-box domain-containing protein</fullName>
    </recommendedName>
</protein>
<comment type="caution">
    <text evidence="2">The sequence shown here is derived from an EMBL/GenBank/DDBJ whole genome shotgun (WGS) entry which is preliminary data.</text>
</comment>
<feature type="domain" description="F-box" evidence="1">
    <location>
        <begin position="71"/>
        <end position="123"/>
    </location>
</feature>
<dbReference type="SUPFAM" id="SSF52047">
    <property type="entry name" value="RNI-like"/>
    <property type="match status" value="1"/>
</dbReference>
<dbReference type="SUPFAM" id="SSF81383">
    <property type="entry name" value="F-box domain"/>
    <property type="match status" value="1"/>
</dbReference>